<dbReference type="GO" id="GO:0004568">
    <property type="term" value="F:chitinase activity"/>
    <property type="evidence" value="ECO:0007669"/>
    <property type="project" value="TreeGrafter"/>
</dbReference>
<dbReference type="PANTHER" id="PTHR45708">
    <property type="entry name" value="ENDOCHITINASE"/>
    <property type="match status" value="1"/>
</dbReference>
<evidence type="ECO:0000256" key="2">
    <source>
        <dbReference type="ARBA" id="ARBA00023295"/>
    </source>
</evidence>
<accession>A0AAW2J769</accession>
<evidence type="ECO:0000313" key="4">
    <source>
        <dbReference type="EMBL" id="KAL0289623.1"/>
    </source>
</evidence>
<organism evidence="4">
    <name type="scientific">Sesamum angustifolium</name>
    <dbReference type="NCBI Taxonomy" id="2727405"/>
    <lineage>
        <taxon>Eukaryota</taxon>
        <taxon>Viridiplantae</taxon>
        <taxon>Streptophyta</taxon>
        <taxon>Embryophyta</taxon>
        <taxon>Tracheophyta</taxon>
        <taxon>Spermatophyta</taxon>
        <taxon>Magnoliopsida</taxon>
        <taxon>eudicotyledons</taxon>
        <taxon>Gunneridae</taxon>
        <taxon>Pentapetalae</taxon>
        <taxon>asterids</taxon>
        <taxon>lamiids</taxon>
        <taxon>Lamiales</taxon>
        <taxon>Pedaliaceae</taxon>
        <taxon>Sesamum</taxon>
    </lineage>
</organism>
<keyword evidence="1" id="KW-0378">Hydrolase</keyword>
<dbReference type="InterPro" id="IPR050542">
    <property type="entry name" value="Glycosyl_Hydrlase18_Chitinase"/>
</dbReference>
<comment type="caution">
    <text evidence="4">The sequence shown here is derived from an EMBL/GenBank/DDBJ whole genome shotgun (WGS) entry which is preliminary data.</text>
</comment>
<evidence type="ECO:0000256" key="1">
    <source>
        <dbReference type="ARBA" id="ARBA00022801"/>
    </source>
</evidence>
<dbReference type="AlphaFoldDB" id="A0AAW2J769"/>
<dbReference type="InterPro" id="IPR001579">
    <property type="entry name" value="Glyco_hydro_18_chit_AS"/>
</dbReference>
<dbReference type="PROSITE" id="PS01095">
    <property type="entry name" value="GH18_1"/>
    <property type="match status" value="1"/>
</dbReference>
<reference evidence="4" key="1">
    <citation type="submission" date="2020-06" db="EMBL/GenBank/DDBJ databases">
        <authorList>
            <person name="Li T."/>
            <person name="Hu X."/>
            <person name="Zhang T."/>
            <person name="Song X."/>
            <person name="Zhang H."/>
            <person name="Dai N."/>
            <person name="Sheng W."/>
            <person name="Hou X."/>
            <person name="Wei L."/>
        </authorList>
    </citation>
    <scope>NUCLEOTIDE SEQUENCE</scope>
    <source>
        <strain evidence="4">G01</strain>
        <tissue evidence="4">Leaf</tissue>
    </source>
</reference>
<gene>
    <name evidence="4" type="ORF">Sangu_2609200</name>
</gene>
<keyword evidence="2" id="KW-0326">Glycosidase</keyword>
<dbReference type="Gene3D" id="3.20.20.80">
    <property type="entry name" value="Glycosidases"/>
    <property type="match status" value="1"/>
</dbReference>
<reference evidence="4" key="2">
    <citation type="journal article" date="2024" name="Plant">
        <title>Genomic evolution and insights into agronomic trait innovations of Sesamum species.</title>
        <authorList>
            <person name="Miao H."/>
            <person name="Wang L."/>
            <person name="Qu L."/>
            <person name="Liu H."/>
            <person name="Sun Y."/>
            <person name="Le M."/>
            <person name="Wang Q."/>
            <person name="Wei S."/>
            <person name="Zheng Y."/>
            <person name="Lin W."/>
            <person name="Duan Y."/>
            <person name="Cao H."/>
            <person name="Xiong S."/>
            <person name="Wang X."/>
            <person name="Wei L."/>
            <person name="Li C."/>
            <person name="Ma Q."/>
            <person name="Ju M."/>
            <person name="Zhao R."/>
            <person name="Li G."/>
            <person name="Mu C."/>
            <person name="Tian Q."/>
            <person name="Mei H."/>
            <person name="Zhang T."/>
            <person name="Gao T."/>
            <person name="Zhang H."/>
        </authorList>
    </citation>
    <scope>NUCLEOTIDE SEQUENCE</scope>
    <source>
        <strain evidence="4">G01</strain>
    </source>
</reference>
<proteinExistence type="predicted"/>
<protein>
    <submittedName>
        <fullName evidence="4">Hevamine-A</fullName>
    </submittedName>
</protein>
<evidence type="ECO:0000256" key="3">
    <source>
        <dbReference type="SAM" id="MobiDB-lite"/>
    </source>
</evidence>
<name>A0AAW2J769_9LAMI</name>
<feature type="region of interest" description="Disordered" evidence="3">
    <location>
        <begin position="1"/>
        <end position="20"/>
    </location>
</feature>
<dbReference type="PANTHER" id="PTHR45708:SF49">
    <property type="entry name" value="ENDOCHITINASE"/>
    <property type="match status" value="1"/>
</dbReference>
<dbReference type="InterPro" id="IPR017853">
    <property type="entry name" value="GH"/>
</dbReference>
<dbReference type="SUPFAM" id="SSF51445">
    <property type="entry name" value="(Trans)glycosidases"/>
    <property type="match status" value="1"/>
</dbReference>
<dbReference type="GO" id="GO:0005975">
    <property type="term" value="P:carbohydrate metabolic process"/>
    <property type="evidence" value="ECO:0007669"/>
    <property type="project" value="InterPro"/>
</dbReference>
<sequence length="146" mass="15914">MAARASAPHHVLPGQRHQSDALDRGSCRELLSCVDSGRQASGDVYLWDNFLGGKSSSRPLGDAVLDGIDFDIEGGTDQHWDDLARFLSAYSKRGKKVYLSAAPQGWGDFPGAFRLLRLLLEVALFLPMFLTSEVLPAIKGSTMYGE</sequence>
<dbReference type="EMBL" id="JACGWK010001391">
    <property type="protein sequence ID" value="KAL0289623.1"/>
    <property type="molecule type" value="Genomic_DNA"/>
</dbReference>
<dbReference type="GO" id="GO:0005576">
    <property type="term" value="C:extracellular region"/>
    <property type="evidence" value="ECO:0007669"/>
    <property type="project" value="TreeGrafter"/>
</dbReference>